<accession>A0A848LCJ0</accession>
<dbReference type="GO" id="GO:0003700">
    <property type="term" value="F:DNA-binding transcription factor activity"/>
    <property type="evidence" value="ECO:0007669"/>
    <property type="project" value="InterPro"/>
</dbReference>
<dbReference type="Gene3D" id="1.10.10.10">
    <property type="entry name" value="Winged helix-like DNA-binding domain superfamily/Winged helix DNA-binding domain"/>
    <property type="match status" value="1"/>
</dbReference>
<dbReference type="Pfam" id="PF03466">
    <property type="entry name" value="LysR_substrate"/>
    <property type="match status" value="1"/>
</dbReference>
<evidence type="ECO:0000256" key="3">
    <source>
        <dbReference type="ARBA" id="ARBA00023125"/>
    </source>
</evidence>
<dbReference type="Pfam" id="PF00126">
    <property type="entry name" value="HTH_1"/>
    <property type="match status" value="1"/>
</dbReference>
<dbReference type="Proteomes" id="UP000518300">
    <property type="component" value="Unassembled WGS sequence"/>
</dbReference>
<keyword evidence="7" id="KW-1185">Reference proteome</keyword>
<evidence type="ECO:0000313" key="7">
    <source>
        <dbReference type="Proteomes" id="UP000518300"/>
    </source>
</evidence>
<feature type="domain" description="HTH lysR-type" evidence="5">
    <location>
        <begin position="1"/>
        <end position="56"/>
    </location>
</feature>
<evidence type="ECO:0000256" key="2">
    <source>
        <dbReference type="ARBA" id="ARBA00023015"/>
    </source>
</evidence>
<dbReference type="InterPro" id="IPR005119">
    <property type="entry name" value="LysR_subst-bd"/>
</dbReference>
<dbReference type="InterPro" id="IPR036390">
    <property type="entry name" value="WH_DNA-bd_sf"/>
</dbReference>
<name>A0A848LCJ0_9BACT</name>
<gene>
    <name evidence="6" type="ORF">HG543_18260</name>
</gene>
<sequence length="301" mass="32793">MESLRVFVEVVRAGSLSAAARQLGVATSAVSKRLAQMEKGLGVPLLVRSSRSMRLTEAGQALAERAPSALKEVDDVFASARELGTATMGAVRVSAPVTLTEMHVAPLTADFLQAEPSMRVELVVDDRFVDPVKDGFDLVIRSGPATHVSLVVKKLARDARVLCASPAYLARAGTPTTPEDLSRHNCMRHALNDSSGRWELNVDGRIRTVPVRSNLRLNHGGALKAALLRGLGIGYLPLFVVQDELDRGELVRVLPEVVVEAPPFLIALHPYGRRPPRRVHSYLEYLSTHLPQRMGQSPLLR</sequence>
<dbReference type="FunFam" id="1.10.10.10:FF:000001">
    <property type="entry name" value="LysR family transcriptional regulator"/>
    <property type="match status" value="1"/>
</dbReference>
<proteinExistence type="inferred from homology"/>
<dbReference type="SUPFAM" id="SSF46785">
    <property type="entry name" value="Winged helix' DNA-binding domain"/>
    <property type="match status" value="1"/>
</dbReference>
<keyword evidence="3" id="KW-0238">DNA-binding</keyword>
<protein>
    <submittedName>
        <fullName evidence="6">LysR family transcriptional regulator</fullName>
    </submittedName>
</protein>
<dbReference type="CDD" id="cd08422">
    <property type="entry name" value="PBP2_CrgA_like"/>
    <property type="match status" value="1"/>
</dbReference>
<evidence type="ECO:0000313" key="6">
    <source>
        <dbReference type="EMBL" id="NMO16790.1"/>
    </source>
</evidence>
<keyword evidence="4" id="KW-0804">Transcription</keyword>
<evidence type="ECO:0000259" key="5">
    <source>
        <dbReference type="PROSITE" id="PS50931"/>
    </source>
</evidence>
<dbReference type="InterPro" id="IPR000847">
    <property type="entry name" value="LysR_HTH_N"/>
</dbReference>
<dbReference type="PANTHER" id="PTHR30537:SF5">
    <property type="entry name" value="HTH-TYPE TRANSCRIPTIONAL ACTIVATOR TTDR-RELATED"/>
    <property type="match status" value="1"/>
</dbReference>
<dbReference type="GO" id="GO:0003677">
    <property type="term" value="F:DNA binding"/>
    <property type="evidence" value="ECO:0007669"/>
    <property type="project" value="UniProtKB-KW"/>
</dbReference>
<dbReference type="PROSITE" id="PS50931">
    <property type="entry name" value="HTH_LYSR"/>
    <property type="match status" value="1"/>
</dbReference>
<dbReference type="InterPro" id="IPR058163">
    <property type="entry name" value="LysR-type_TF_proteobact-type"/>
</dbReference>
<evidence type="ECO:0000256" key="4">
    <source>
        <dbReference type="ARBA" id="ARBA00023163"/>
    </source>
</evidence>
<dbReference type="EMBL" id="JABBJJ010000078">
    <property type="protein sequence ID" value="NMO16790.1"/>
    <property type="molecule type" value="Genomic_DNA"/>
</dbReference>
<evidence type="ECO:0000256" key="1">
    <source>
        <dbReference type="ARBA" id="ARBA00009437"/>
    </source>
</evidence>
<comment type="similarity">
    <text evidence="1">Belongs to the LysR transcriptional regulatory family.</text>
</comment>
<keyword evidence="2" id="KW-0805">Transcription regulation</keyword>
<dbReference type="AlphaFoldDB" id="A0A848LCJ0"/>
<organism evidence="6 7">
    <name type="scientific">Pyxidicoccus fallax</name>
    <dbReference type="NCBI Taxonomy" id="394095"/>
    <lineage>
        <taxon>Bacteria</taxon>
        <taxon>Pseudomonadati</taxon>
        <taxon>Myxococcota</taxon>
        <taxon>Myxococcia</taxon>
        <taxon>Myxococcales</taxon>
        <taxon>Cystobacterineae</taxon>
        <taxon>Myxococcaceae</taxon>
        <taxon>Pyxidicoccus</taxon>
    </lineage>
</organism>
<dbReference type="InterPro" id="IPR036388">
    <property type="entry name" value="WH-like_DNA-bd_sf"/>
</dbReference>
<reference evidence="6 7" key="1">
    <citation type="submission" date="2020-04" db="EMBL/GenBank/DDBJ databases">
        <title>Draft genome of Pyxidicoccus fallax type strain.</title>
        <authorList>
            <person name="Whitworth D.E."/>
        </authorList>
    </citation>
    <scope>NUCLEOTIDE SEQUENCE [LARGE SCALE GENOMIC DNA]</scope>
    <source>
        <strain evidence="6 7">DSM 14698</strain>
    </source>
</reference>
<dbReference type="Gene3D" id="3.40.190.290">
    <property type="match status" value="1"/>
</dbReference>
<comment type="caution">
    <text evidence="6">The sequence shown here is derived from an EMBL/GenBank/DDBJ whole genome shotgun (WGS) entry which is preliminary data.</text>
</comment>
<dbReference type="PANTHER" id="PTHR30537">
    <property type="entry name" value="HTH-TYPE TRANSCRIPTIONAL REGULATOR"/>
    <property type="match status" value="1"/>
</dbReference>
<dbReference type="SUPFAM" id="SSF53850">
    <property type="entry name" value="Periplasmic binding protein-like II"/>
    <property type="match status" value="1"/>
</dbReference>